<reference evidence="14 15" key="1">
    <citation type="submission" date="2018-08" db="EMBL/GenBank/DDBJ databases">
        <title>Draft genome of the lignicolous fungus Coniochaeta pulveracea.</title>
        <authorList>
            <person name="Borstlap C.J."/>
            <person name="De Witt R.N."/>
            <person name="Botha A."/>
            <person name="Volschenk H."/>
        </authorList>
    </citation>
    <scope>NUCLEOTIDE SEQUENCE [LARGE SCALE GENOMIC DNA]</scope>
    <source>
        <strain evidence="14 15">CAB683</strain>
    </source>
</reference>
<dbReference type="GO" id="GO:0000324">
    <property type="term" value="C:fungal-type vacuole"/>
    <property type="evidence" value="ECO:0007669"/>
    <property type="project" value="TreeGrafter"/>
</dbReference>
<dbReference type="InterPro" id="IPR000165">
    <property type="entry name" value="Glucoamylase"/>
</dbReference>
<evidence type="ECO:0000256" key="7">
    <source>
        <dbReference type="ARBA" id="ARBA00023295"/>
    </source>
</evidence>
<feature type="signal peptide" evidence="12">
    <location>
        <begin position="1"/>
        <end position="21"/>
    </location>
</feature>
<dbReference type="EMBL" id="QVQW01000008">
    <property type="protein sequence ID" value="RKU47518.1"/>
    <property type="molecule type" value="Genomic_DNA"/>
</dbReference>
<dbReference type="Pfam" id="PF00723">
    <property type="entry name" value="Glyco_hydro_15"/>
    <property type="match status" value="1"/>
</dbReference>
<dbReference type="GO" id="GO:0004339">
    <property type="term" value="F:glucan 1,4-alpha-glucosidase activity"/>
    <property type="evidence" value="ECO:0007669"/>
    <property type="project" value="UniProtKB-EC"/>
</dbReference>
<dbReference type="InterPro" id="IPR012341">
    <property type="entry name" value="6hp_glycosidase-like_sf"/>
</dbReference>
<dbReference type="FunFam" id="1.50.10.10:FF:000018">
    <property type="entry name" value="Glucoamylase"/>
    <property type="match status" value="1"/>
</dbReference>
<accession>A0A420YI04</accession>
<organism evidence="14 15">
    <name type="scientific">Coniochaeta pulveracea</name>
    <dbReference type="NCBI Taxonomy" id="177199"/>
    <lineage>
        <taxon>Eukaryota</taxon>
        <taxon>Fungi</taxon>
        <taxon>Dikarya</taxon>
        <taxon>Ascomycota</taxon>
        <taxon>Pezizomycotina</taxon>
        <taxon>Sordariomycetes</taxon>
        <taxon>Sordariomycetidae</taxon>
        <taxon>Coniochaetales</taxon>
        <taxon>Coniochaetaceae</taxon>
        <taxon>Coniochaeta</taxon>
    </lineage>
</organism>
<feature type="binding site" evidence="11">
    <location>
        <position position="147"/>
    </location>
    <ligand>
        <name>substrate</name>
    </ligand>
</feature>
<keyword evidence="6 9" id="KW-0119">Carbohydrate metabolism</keyword>
<dbReference type="SUPFAM" id="SSF49452">
    <property type="entry name" value="Starch-binding domain-like"/>
    <property type="match status" value="1"/>
</dbReference>
<evidence type="ECO:0000256" key="1">
    <source>
        <dbReference type="ARBA" id="ARBA00001863"/>
    </source>
</evidence>
<dbReference type="GO" id="GO:2001070">
    <property type="term" value="F:starch binding"/>
    <property type="evidence" value="ECO:0007669"/>
    <property type="project" value="InterPro"/>
</dbReference>
<dbReference type="Proteomes" id="UP000275385">
    <property type="component" value="Unassembled WGS sequence"/>
</dbReference>
<comment type="caution">
    <text evidence="14">The sequence shown here is derived from an EMBL/GenBank/DDBJ whole genome shotgun (WGS) entry which is preliminary data.</text>
</comment>
<feature type="active site" description="Proton donor" evidence="10">
    <location>
        <position position="203"/>
    </location>
</feature>
<feature type="domain" description="CBM20" evidence="13">
    <location>
        <begin position="504"/>
        <end position="615"/>
    </location>
</feature>
<dbReference type="InterPro" id="IPR013783">
    <property type="entry name" value="Ig-like_fold"/>
</dbReference>
<evidence type="ECO:0000256" key="6">
    <source>
        <dbReference type="ARBA" id="ARBA00023277"/>
    </source>
</evidence>
<dbReference type="GO" id="GO:0000272">
    <property type="term" value="P:polysaccharide catabolic process"/>
    <property type="evidence" value="ECO:0007669"/>
    <property type="project" value="UniProtKB-KW"/>
</dbReference>
<dbReference type="PIRSF" id="PIRSF001031">
    <property type="entry name" value="Glu-a-glcsd_SBD"/>
    <property type="match status" value="1"/>
</dbReference>
<dbReference type="SMART" id="SM01065">
    <property type="entry name" value="CBM_2"/>
    <property type="match status" value="1"/>
</dbReference>
<evidence type="ECO:0000313" key="15">
    <source>
        <dbReference type="Proteomes" id="UP000275385"/>
    </source>
</evidence>
<evidence type="ECO:0000259" key="13">
    <source>
        <dbReference type="PROSITE" id="PS51166"/>
    </source>
</evidence>
<evidence type="ECO:0000256" key="12">
    <source>
        <dbReference type="SAM" id="SignalP"/>
    </source>
</evidence>
<dbReference type="SUPFAM" id="SSF48208">
    <property type="entry name" value="Six-hairpin glycosidases"/>
    <property type="match status" value="1"/>
</dbReference>
<feature type="active site" description="Proton donor" evidence="10">
    <location>
        <position position="206"/>
    </location>
</feature>
<evidence type="ECO:0000313" key="14">
    <source>
        <dbReference type="EMBL" id="RKU47518.1"/>
    </source>
</evidence>
<keyword evidence="15" id="KW-1185">Reference proteome</keyword>
<dbReference type="InterPro" id="IPR002044">
    <property type="entry name" value="CBM20"/>
</dbReference>
<evidence type="ECO:0000256" key="11">
    <source>
        <dbReference type="PIRSR" id="PIRSR001031-2"/>
    </source>
</evidence>
<sequence>MGMSRITYGLAWASCIGPSAAAWPQDVDVNSFVSTERGIALAGALANIGPNGTQVPGAHAGLVVASPSMTDPNYFYTWTRDAALTMKMIVDEILFGKTELTPYIEDYITAQAVLQTVSNPSGPLLPSGLGLGEPKYNVDGTKFNGNWGRPQRDGPALRAIAIITYSNHLLQSGETQRVKDVVWPVLQNDLSYTGQYWNSTTFDLWEEVNGESFFTTLNQYRALVEGSKLASTLGVQCVGCDQAPQILCLLQTYWNGRYLTANKNPDGSPIRSGVDANTMLASLSVFDVSASCDSPTFQPCHSQSLASFKYFVDTFRNPSLYPINAGLPNTSGVALGRYPEDTYYSGNPWYLITLGAAEFLYDAIAQWTAAKSITVDSTSLSFFQDLLPSIKVGTYKQCKKTDPFRKILTAAAHYADSFVSVAQNYTPSTGALSEQFLKTPPGTPTSARDLTWSYAAFITMAERRAGQYPPSWVPSPSPSLPSTCSPGSTKGVYAPATAAGAPNVTVGCTSTVLFAVNASTYYGENVYLVGNTSDLGNWDVENALPLVSSNYTSERPLWFLPASLTAGTAVGYKYARQEDCGQPWILESVNRTVQVPACVEGDDSVRASTDDAWTGSVGQHGNC</sequence>
<evidence type="ECO:0000256" key="9">
    <source>
        <dbReference type="PIRNR" id="PIRNR001031"/>
    </source>
</evidence>
<dbReference type="PROSITE" id="PS51166">
    <property type="entry name" value="CBM20"/>
    <property type="match status" value="1"/>
</dbReference>
<dbReference type="PANTHER" id="PTHR31616">
    <property type="entry name" value="TREHALASE"/>
    <property type="match status" value="1"/>
</dbReference>
<comment type="catalytic activity">
    <reaction evidence="1 9">
        <text>Hydrolysis of terminal (1-&gt;4)-linked alpha-D-glucose residues successively from non-reducing ends of the chains with release of beta-D-glucose.</text>
        <dbReference type="EC" id="3.2.1.3"/>
    </reaction>
</comment>
<keyword evidence="5" id="KW-0325">Glycoprotein</keyword>
<dbReference type="STRING" id="177199.A0A420YI04"/>
<evidence type="ECO:0000256" key="3">
    <source>
        <dbReference type="ARBA" id="ARBA00022729"/>
    </source>
</evidence>
<dbReference type="EC" id="3.2.1.3" evidence="9"/>
<protein>
    <recommendedName>
        <fullName evidence="9">Glucoamylase</fullName>
        <ecNumber evidence="9">3.2.1.3</ecNumber>
    </recommendedName>
    <alternativeName>
        <fullName evidence="9">1,4-alpha-D-glucan glucohydrolase</fullName>
    </alternativeName>
    <alternativeName>
        <fullName evidence="9">Glucan 1,4-alpha-glucosidase</fullName>
    </alternativeName>
</protein>
<proteinExistence type="inferred from homology"/>
<keyword evidence="3 12" id="KW-0732">Signal</keyword>
<name>A0A420YI04_9PEZI</name>
<keyword evidence="7 9" id="KW-0326">Glycosidase</keyword>
<dbReference type="Pfam" id="PF00686">
    <property type="entry name" value="CBM_20"/>
    <property type="match status" value="1"/>
</dbReference>
<dbReference type="InterPro" id="IPR011613">
    <property type="entry name" value="GH15-like"/>
</dbReference>
<dbReference type="PANTHER" id="PTHR31616:SF12">
    <property type="entry name" value="GLUCOAMYLASE"/>
    <property type="match status" value="1"/>
</dbReference>
<dbReference type="InterPro" id="IPR008928">
    <property type="entry name" value="6-hairpin_glycosidase_sf"/>
</dbReference>
<evidence type="ECO:0000256" key="4">
    <source>
        <dbReference type="ARBA" id="ARBA00022801"/>
    </source>
</evidence>
<keyword evidence="4 9" id="KW-0378">Hydrolase</keyword>
<dbReference type="PRINTS" id="PR00736">
    <property type="entry name" value="GLHYDRLASE15"/>
</dbReference>
<dbReference type="AlphaFoldDB" id="A0A420YI04"/>
<evidence type="ECO:0000256" key="5">
    <source>
        <dbReference type="ARBA" id="ARBA00023180"/>
    </source>
</evidence>
<dbReference type="Gene3D" id="2.60.40.10">
    <property type="entry name" value="Immunoglobulins"/>
    <property type="match status" value="1"/>
</dbReference>
<evidence type="ECO:0000256" key="2">
    <source>
        <dbReference type="ARBA" id="ARBA00006188"/>
    </source>
</evidence>
<dbReference type="Gene3D" id="1.50.10.10">
    <property type="match status" value="1"/>
</dbReference>
<dbReference type="OrthoDB" id="6123450at2759"/>
<gene>
    <name evidence="14" type="ORF">DL546_004503</name>
</gene>
<dbReference type="InterPro" id="IPR008291">
    <property type="entry name" value="Glucoamylase_SBD"/>
</dbReference>
<keyword evidence="8 9" id="KW-0624">Polysaccharide degradation</keyword>
<feature type="chain" id="PRO_5019250646" description="Glucoamylase" evidence="12">
    <location>
        <begin position="22"/>
        <end position="623"/>
    </location>
</feature>
<evidence type="ECO:0000256" key="10">
    <source>
        <dbReference type="PIRSR" id="PIRSR001031-1"/>
    </source>
</evidence>
<evidence type="ECO:0000256" key="8">
    <source>
        <dbReference type="ARBA" id="ARBA00023326"/>
    </source>
</evidence>
<dbReference type="InterPro" id="IPR013784">
    <property type="entry name" value="Carb-bd-like_fold"/>
</dbReference>
<comment type="similarity">
    <text evidence="2 9">Belongs to the glycosyl hydrolase 15 family.</text>
</comment>